<dbReference type="PANTHER" id="PTHR43229:SF3">
    <property type="entry name" value="ABC-TYPE MULTIDRUG TRANSPORT SYSTEM, PERMEASE COMPONENT"/>
    <property type="match status" value="1"/>
</dbReference>
<comment type="caution">
    <text evidence="7">The sequence shown here is derived from an EMBL/GenBank/DDBJ whole genome shotgun (WGS) entry which is preliminary data.</text>
</comment>
<dbReference type="GO" id="GO:0140359">
    <property type="term" value="F:ABC-type transporter activity"/>
    <property type="evidence" value="ECO:0007669"/>
    <property type="project" value="InterPro"/>
</dbReference>
<protein>
    <submittedName>
        <fullName evidence="7">ABC transporter permease</fullName>
    </submittedName>
</protein>
<dbReference type="OrthoDB" id="63188at2"/>
<evidence type="ECO:0000256" key="2">
    <source>
        <dbReference type="ARBA" id="ARBA00022692"/>
    </source>
</evidence>
<evidence type="ECO:0000256" key="3">
    <source>
        <dbReference type="ARBA" id="ARBA00022989"/>
    </source>
</evidence>
<dbReference type="PANTHER" id="PTHR43229">
    <property type="entry name" value="NODULATION PROTEIN J"/>
    <property type="match status" value="1"/>
</dbReference>
<evidence type="ECO:0000313" key="8">
    <source>
        <dbReference type="Proteomes" id="UP000248889"/>
    </source>
</evidence>
<feature type="domain" description="ABC-2 type transporter transmembrane" evidence="6">
    <location>
        <begin position="43"/>
        <end position="231"/>
    </location>
</feature>
<feature type="transmembrane region" description="Helical" evidence="5">
    <location>
        <begin position="18"/>
        <end position="38"/>
    </location>
</feature>
<evidence type="ECO:0000256" key="4">
    <source>
        <dbReference type="ARBA" id="ARBA00023136"/>
    </source>
</evidence>
<dbReference type="InterPro" id="IPR051784">
    <property type="entry name" value="Nod_factor_ABC_transporter"/>
</dbReference>
<feature type="transmembrane region" description="Helical" evidence="5">
    <location>
        <begin position="50"/>
        <end position="70"/>
    </location>
</feature>
<keyword evidence="3 5" id="KW-1133">Transmembrane helix</keyword>
<gene>
    <name evidence="7" type="ORF">DN069_15870</name>
</gene>
<dbReference type="Proteomes" id="UP000248889">
    <property type="component" value="Unassembled WGS sequence"/>
</dbReference>
<dbReference type="RefSeq" id="WP_111501639.1">
    <property type="nucleotide sequence ID" value="NZ_QKYN01000061.1"/>
</dbReference>
<reference evidence="7 8" key="1">
    <citation type="submission" date="2018-06" db="EMBL/GenBank/DDBJ databases">
        <title>Streptacidiphilus pinicola sp. nov., isolated from pine grove soil.</title>
        <authorList>
            <person name="Roh S.G."/>
            <person name="Park S."/>
            <person name="Kim M.-K."/>
            <person name="Yun B.-R."/>
            <person name="Park J."/>
            <person name="Kim M.J."/>
            <person name="Kim Y.S."/>
            <person name="Kim S.B."/>
        </authorList>
    </citation>
    <scope>NUCLEOTIDE SEQUENCE [LARGE SCALE GENOMIC DNA]</scope>
    <source>
        <strain evidence="7 8">MMS16-CNU450</strain>
    </source>
</reference>
<accession>A0A2X0JAT5</accession>
<proteinExistence type="predicted"/>
<feature type="transmembrane region" description="Helical" evidence="5">
    <location>
        <begin position="211"/>
        <end position="232"/>
    </location>
</feature>
<evidence type="ECO:0000313" key="7">
    <source>
        <dbReference type="EMBL" id="RAG84648.1"/>
    </source>
</evidence>
<name>A0A2X0JAT5_9ACTN</name>
<dbReference type="EMBL" id="QKYN01000061">
    <property type="protein sequence ID" value="RAG84648.1"/>
    <property type="molecule type" value="Genomic_DNA"/>
</dbReference>
<dbReference type="Pfam" id="PF12698">
    <property type="entry name" value="ABC2_membrane_3"/>
    <property type="match status" value="1"/>
</dbReference>
<evidence type="ECO:0000256" key="5">
    <source>
        <dbReference type="SAM" id="Phobius"/>
    </source>
</evidence>
<evidence type="ECO:0000259" key="6">
    <source>
        <dbReference type="Pfam" id="PF12698"/>
    </source>
</evidence>
<feature type="transmembrane region" description="Helical" evidence="5">
    <location>
        <begin position="91"/>
        <end position="114"/>
    </location>
</feature>
<keyword evidence="8" id="KW-1185">Reference proteome</keyword>
<feature type="transmembrane region" description="Helical" evidence="5">
    <location>
        <begin position="134"/>
        <end position="155"/>
    </location>
</feature>
<keyword evidence="2 5" id="KW-0812">Transmembrane</keyword>
<dbReference type="InterPro" id="IPR013525">
    <property type="entry name" value="ABC2_TM"/>
</dbReference>
<comment type="subcellular location">
    <subcellularLocation>
        <location evidence="1">Membrane</location>
        <topology evidence="1">Multi-pass membrane protein</topology>
    </subcellularLocation>
</comment>
<sequence>MSSLIRLEVLRVLRNRRYLFFTVIFPVMMFFFYASTNFGTTTFNGVTPKTYYMVSMATFGTVGAALNTAMRIALERKSGWTRQLRLTALPGWAYVLSKVAAAGAVTLPAVLAVFAAGMAEGVHFPVTTWLGMGLAVWAGGFVFSAAGVALGYAAAPDTVQPITMVSYMGLAFLGGSWFPLSGGLKSVGQYTPVYLYNELAKYPVNGVSVGASQVIGLAAYLAAFAALAAWLYQRDRKAV</sequence>
<dbReference type="AlphaFoldDB" id="A0A2X0JAT5"/>
<feature type="transmembrane region" description="Helical" evidence="5">
    <location>
        <begin position="162"/>
        <end position="180"/>
    </location>
</feature>
<dbReference type="GO" id="GO:0016020">
    <property type="term" value="C:membrane"/>
    <property type="evidence" value="ECO:0007669"/>
    <property type="project" value="UniProtKB-SubCell"/>
</dbReference>
<organism evidence="7 8">
    <name type="scientific">Streptacidiphilus pinicola</name>
    <dbReference type="NCBI Taxonomy" id="2219663"/>
    <lineage>
        <taxon>Bacteria</taxon>
        <taxon>Bacillati</taxon>
        <taxon>Actinomycetota</taxon>
        <taxon>Actinomycetes</taxon>
        <taxon>Kitasatosporales</taxon>
        <taxon>Streptomycetaceae</taxon>
        <taxon>Streptacidiphilus</taxon>
    </lineage>
</organism>
<keyword evidence="4 5" id="KW-0472">Membrane</keyword>
<evidence type="ECO:0000256" key="1">
    <source>
        <dbReference type="ARBA" id="ARBA00004141"/>
    </source>
</evidence>